<organism evidence="2 3">
    <name type="scientific">Methylobacterium radiotolerans</name>
    <dbReference type="NCBI Taxonomy" id="31998"/>
    <lineage>
        <taxon>Bacteria</taxon>
        <taxon>Pseudomonadati</taxon>
        <taxon>Pseudomonadota</taxon>
        <taxon>Alphaproteobacteria</taxon>
        <taxon>Hyphomicrobiales</taxon>
        <taxon>Methylobacteriaceae</taxon>
        <taxon>Methylobacterium</taxon>
    </lineage>
</organism>
<evidence type="ECO:0000313" key="3">
    <source>
        <dbReference type="Proteomes" id="UP001349262"/>
    </source>
</evidence>
<feature type="region of interest" description="Disordered" evidence="1">
    <location>
        <begin position="1"/>
        <end position="37"/>
    </location>
</feature>
<dbReference type="Proteomes" id="UP001349262">
    <property type="component" value="Unassembled WGS sequence"/>
</dbReference>
<feature type="region of interest" description="Disordered" evidence="1">
    <location>
        <begin position="329"/>
        <end position="364"/>
    </location>
</feature>
<evidence type="ECO:0000256" key="1">
    <source>
        <dbReference type="SAM" id="MobiDB-lite"/>
    </source>
</evidence>
<dbReference type="EMBL" id="MLBY01000005">
    <property type="protein sequence ID" value="MEE7458999.1"/>
    <property type="molecule type" value="Genomic_DNA"/>
</dbReference>
<feature type="region of interest" description="Disordered" evidence="1">
    <location>
        <begin position="75"/>
        <end position="116"/>
    </location>
</feature>
<evidence type="ECO:0000313" key="2">
    <source>
        <dbReference type="EMBL" id="MEE7458999.1"/>
    </source>
</evidence>
<reference evidence="2 3" key="1">
    <citation type="journal article" date="2012" name="Genet. Mol. Biol.">
        <title>Analysis of 16S rRNA and mxaF genes revealing insights into Methylobacterium niche-specific plant association.</title>
        <authorList>
            <person name="Dourado M.N."/>
            <person name="Andreote F.D."/>
            <person name="Dini-Andreote F."/>
            <person name="Conti R."/>
            <person name="Araujo J.M."/>
            <person name="Araujo W.L."/>
        </authorList>
    </citation>
    <scope>NUCLEOTIDE SEQUENCE [LARGE SCALE GENOMIC DNA]</scope>
    <source>
        <strain evidence="2 3">SR1.6/4</strain>
    </source>
</reference>
<name>A0ABU7TFG9_9HYPH</name>
<proteinExistence type="predicted"/>
<gene>
    <name evidence="2" type="ORF">MRSR164_20085</name>
</gene>
<comment type="caution">
    <text evidence="2">The sequence shown here is derived from an EMBL/GenBank/DDBJ whole genome shotgun (WGS) entry which is preliminary data.</text>
</comment>
<keyword evidence="3" id="KW-1185">Reference proteome</keyword>
<accession>A0ABU7TFG9</accession>
<feature type="compositionally biased region" description="Pro residues" evidence="1">
    <location>
        <begin position="76"/>
        <end position="102"/>
    </location>
</feature>
<protein>
    <submittedName>
        <fullName evidence="2">Uncharacterized protein</fullName>
    </submittedName>
</protein>
<sequence length="364" mass="37935">MPDCARLPAPGASNRNDEGLMFLPNPEGSRQGRPRPPRAATGLLVALACLAGMSIAPARAQSFFEELFGIGRAARPPQPPRNVPVQPPQPVEPGTPITPPPGEGSETRSSVPAQPRQPVVLRVPAEDNVAGQTLLLNGLNGSLKIERNGSAYTALVSLPGTKISQPTESCTVKLAAGKPVSLAAEGRAQGVSRFTVASAECPLRFEILDGSVLATPLGSGPACTFTAADCETTPSGLWGPNAAALMPQAGEFDTARGVADKAVRDNYKVMTQRARGGDIRPIVQEQAAFSSDREQACRTYAREGAHGYCHLRFTEARAIALAARLGANTAAPTAANAPPRPRRSRGAVEGMNPDATGAEPFADQ</sequence>